<protein>
    <submittedName>
        <fullName evidence="2">Uncharacterized protein</fullName>
    </submittedName>
</protein>
<dbReference type="RefSeq" id="WP_045262957.1">
    <property type="nucleotide sequence ID" value="NZ_JYIV01000020.1"/>
</dbReference>
<proteinExistence type="predicted"/>
<dbReference type="OrthoDB" id="2973694at2"/>
<comment type="caution">
    <text evidence="2">The sequence shown here is derived from an EMBL/GenBank/DDBJ whole genome shotgun (WGS) entry which is preliminary data.</text>
</comment>
<reference evidence="2 3" key="1">
    <citation type="submission" date="2015-02" db="EMBL/GenBank/DDBJ databases">
        <title>Draft genome sequences of ten Microbacterium spp. with emphasis on heavy metal contaminated environments.</title>
        <authorList>
            <person name="Corretto E."/>
        </authorList>
    </citation>
    <scope>NUCLEOTIDE SEQUENCE [LARGE SCALE GENOMIC DNA]</scope>
    <source>
        <strain evidence="2 3">BEL163</strain>
    </source>
</reference>
<dbReference type="AlphaFoldDB" id="A0A0F0KVB0"/>
<dbReference type="EMBL" id="JYIV01000020">
    <property type="protein sequence ID" value="KJL24414.1"/>
    <property type="molecule type" value="Genomic_DNA"/>
</dbReference>
<evidence type="ECO:0000256" key="1">
    <source>
        <dbReference type="SAM" id="SignalP"/>
    </source>
</evidence>
<evidence type="ECO:0000313" key="3">
    <source>
        <dbReference type="Proteomes" id="UP000033725"/>
    </source>
</evidence>
<name>A0A0F0KVB0_9MICO</name>
<sequence length="198" mass="20461">MKKRIQIAGLITTLAIGATALTGASATPADAGSLTSTTASTISTSTSNFGLAAAEDSDSPDCVACGAPIKKATKVSGPVLISKSFVRYLTGAWARSTGYSWSSATTVNATIDASVGISAAGAASNLGVSASATRSYSITVNIAASSSRYSKLGLASNFNRYYVKSTYYQNGTQLPGSPWTYGYLYSPTNDQYLVVYYQ</sequence>
<evidence type="ECO:0000313" key="2">
    <source>
        <dbReference type="EMBL" id="KJL24414.1"/>
    </source>
</evidence>
<keyword evidence="1" id="KW-0732">Signal</keyword>
<gene>
    <name evidence="2" type="ORF">RN51_01011</name>
</gene>
<accession>A0A0F0KVB0</accession>
<feature type="chain" id="PRO_5002444658" evidence="1">
    <location>
        <begin position="32"/>
        <end position="198"/>
    </location>
</feature>
<feature type="signal peptide" evidence="1">
    <location>
        <begin position="1"/>
        <end position="31"/>
    </location>
</feature>
<dbReference type="Proteomes" id="UP000033725">
    <property type="component" value="Unassembled WGS sequence"/>
</dbReference>
<dbReference type="PATRIC" id="fig|82380.10.peg.1015"/>
<organism evidence="2 3">
    <name type="scientific">Microbacterium oxydans</name>
    <dbReference type="NCBI Taxonomy" id="82380"/>
    <lineage>
        <taxon>Bacteria</taxon>
        <taxon>Bacillati</taxon>
        <taxon>Actinomycetota</taxon>
        <taxon>Actinomycetes</taxon>
        <taxon>Micrococcales</taxon>
        <taxon>Microbacteriaceae</taxon>
        <taxon>Microbacterium</taxon>
    </lineage>
</organism>